<evidence type="ECO:0000313" key="3">
    <source>
        <dbReference type="Proteomes" id="UP001595851"/>
    </source>
</evidence>
<dbReference type="EMBL" id="JBHSBI010000002">
    <property type="protein sequence ID" value="MFC4006360.1"/>
    <property type="molecule type" value="Genomic_DNA"/>
</dbReference>
<dbReference type="Pfam" id="PF14020">
    <property type="entry name" value="DUF4236"/>
    <property type="match status" value="1"/>
</dbReference>
<comment type="caution">
    <text evidence="2">The sequence shown here is derived from an EMBL/GenBank/DDBJ whole genome shotgun (WGS) entry which is preliminary data.</text>
</comment>
<evidence type="ECO:0000259" key="1">
    <source>
        <dbReference type="Pfam" id="PF14020"/>
    </source>
</evidence>
<feature type="domain" description="DUF4236" evidence="1">
    <location>
        <begin position="45"/>
        <end position="93"/>
    </location>
</feature>
<protein>
    <submittedName>
        <fullName evidence="2">DUF4236 domain-containing protein</fullName>
    </submittedName>
</protein>
<evidence type="ECO:0000313" key="2">
    <source>
        <dbReference type="EMBL" id="MFC4006360.1"/>
    </source>
</evidence>
<accession>A0ABV8G045</accession>
<keyword evidence="3" id="KW-1185">Reference proteome</keyword>
<name>A0ABV8G045_9ACTN</name>
<organism evidence="2 3">
    <name type="scientific">Nonomuraea purpurea</name>
    <dbReference type="NCBI Taxonomy" id="1849276"/>
    <lineage>
        <taxon>Bacteria</taxon>
        <taxon>Bacillati</taxon>
        <taxon>Actinomycetota</taxon>
        <taxon>Actinomycetes</taxon>
        <taxon>Streptosporangiales</taxon>
        <taxon>Streptosporangiaceae</taxon>
        <taxon>Nonomuraea</taxon>
    </lineage>
</organism>
<dbReference type="RefSeq" id="WP_379526523.1">
    <property type="nucleotide sequence ID" value="NZ_JBHSBI010000002.1"/>
</dbReference>
<sequence length="107" mass="12149">MSRDPAAAVENVFTWWHLVRRWNSAHGPAVVQRRAHDGRGGALGWHYNRSVKVGPFRINLSRHRSGMGGRRFHVSTTPDGRRHVTLRLPGGFHVGKTFGSPKYRGHY</sequence>
<gene>
    <name evidence="2" type="ORF">ACFOY2_03950</name>
</gene>
<proteinExistence type="predicted"/>
<dbReference type="Proteomes" id="UP001595851">
    <property type="component" value="Unassembled WGS sequence"/>
</dbReference>
<dbReference type="InterPro" id="IPR025330">
    <property type="entry name" value="DUF4236"/>
</dbReference>
<reference evidence="3" key="1">
    <citation type="journal article" date="2019" name="Int. J. Syst. Evol. Microbiol.">
        <title>The Global Catalogue of Microorganisms (GCM) 10K type strain sequencing project: providing services to taxonomists for standard genome sequencing and annotation.</title>
        <authorList>
            <consortium name="The Broad Institute Genomics Platform"/>
            <consortium name="The Broad Institute Genome Sequencing Center for Infectious Disease"/>
            <person name="Wu L."/>
            <person name="Ma J."/>
        </authorList>
    </citation>
    <scope>NUCLEOTIDE SEQUENCE [LARGE SCALE GENOMIC DNA]</scope>
    <source>
        <strain evidence="3">TBRC 1276</strain>
    </source>
</reference>